<dbReference type="STRING" id="284592.Q6BMC0"/>
<dbReference type="GeneID" id="2904119"/>
<dbReference type="FunFam" id="3.40.50.2000:FF:000099">
    <property type="entry name" value="Alpha,alpha-trehalose phosphate synthase subunit, putative"/>
    <property type="match status" value="1"/>
</dbReference>
<dbReference type="Gene3D" id="3.40.50.2000">
    <property type="entry name" value="Glycogen Phosphorylase B"/>
    <property type="match status" value="2"/>
</dbReference>
<dbReference type="OMA" id="CHEFIVC"/>
<dbReference type="PANTHER" id="PTHR10788:SF15">
    <property type="entry name" value="TREHALOSE SYNTHASE COMPLEX REGULATORY SUBUNIT TPS3-RELATED"/>
    <property type="match status" value="1"/>
</dbReference>
<dbReference type="Pfam" id="PF00982">
    <property type="entry name" value="Glyco_transf_20"/>
    <property type="match status" value="1"/>
</dbReference>
<gene>
    <name evidence="3" type="ordered locus">DEHA2F06710g</name>
</gene>
<dbReference type="Pfam" id="PF02358">
    <property type="entry name" value="Trehalose_PPase"/>
    <property type="match status" value="1"/>
</dbReference>
<dbReference type="InParanoid" id="Q6BMC0"/>
<evidence type="ECO:0000313" key="4">
    <source>
        <dbReference type="Proteomes" id="UP000000599"/>
    </source>
</evidence>
<keyword evidence="1" id="KW-0597">Phosphoprotein</keyword>
<dbReference type="GO" id="GO:0005829">
    <property type="term" value="C:cytosol"/>
    <property type="evidence" value="ECO:0007669"/>
    <property type="project" value="TreeGrafter"/>
</dbReference>
<dbReference type="EMBL" id="CR382138">
    <property type="protein sequence ID" value="CAG88983.2"/>
    <property type="molecule type" value="Genomic_DNA"/>
</dbReference>
<feature type="compositionally biased region" description="Polar residues" evidence="2">
    <location>
        <begin position="211"/>
        <end position="224"/>
    </location>
</feature>
<dbReference type="VEuPathDB" id="FungiDB:DEHA2F06710g"/>
<dbReference type="Proteomes" id="UP000000599">
    <property type="component" value="Chromosome F"/>
</dbReference>
<feature type="compositionally biased region" description="Basic and acidic residues" evidence="2">
    <location>
        <begin position="237"/>
        <end position="246"/>
    </location>
</feature>
<evidence type="ECO:0000256" key="1">
    <source>
        <dbReference type="ARBA" id="ARBA00022553"/>
    </source>
</evidence>
<sequence length="1116" mass="124485">MTIIIGTLFLPYTVKFDVGGRVDYDIDITQKDATVPNIQNDARNQQRKSVSAGMGTGISQSSILPSLSTSQQHTPRSGSPTFNDNASIMTGSDTDQVNSAQEFFHSHKRTPHDSQNILTDNLYDKLGSKLIQPRSRYSNVAFQSSVVDPKKKSEDAGLPGLKINRSSNNLTSLNNSSFSSYSNMIGLNPTTNSSTMSVPSTRQRTPISRQGFTLHSNSSSNSIPTRIKEVEEEEARESDYASDKSVDEDHIENFNDLVHGRTESKLTPFGGFSKPDLEDGILNQENIFEDAPWKVVLAGKGNVSLTKAVQIAVDAGGINDHKWVGTLAMPSDAVPNSVINGISDSLSENYDCEAVFPNDITFQGHYKSFCKQILWPTLHYQIPDDPKSKAFEDHSWGHYKLLNQLVADKIVDLYKKENGSSDPNDPNNMIWIHDYHLLLVPKMIREKLPEAKIGLFLHVSFPSSEVFRCFAQRKAILSGMLGANCITFQTDEYVRHFWQTCNRLLLADANEFGITYEGKFTMINTIPVGVDAKSLEGYLGSNEVNEWRNMIRERWSNKKLIVSRDKLEKLRGIKQKLLAYEKFLHSNPEYVDTTVLIQICPGTTQDSSYESEIMSIVGRINALTGDISFSQPVVLLQQDIGFEQYVALQCEAEVFVVASMREGLNLTCHEYIIATTEKKSPLMLSEFTGSSPLLNCNGEGAILINPWDLKRFAELFKVSLDMGQDEKVKRWTNCYKTICNHDSRNWVENCLQGINEGWDYDHSRNLNKLIPFTRDIFDSFYSRNDGGKRLFFLNLDTPSAIASTNDPSSKFHKLTSKSAVAAAGKNGAFSESSRFASLLNELLSDPLNHVYLTSYLKRSDLDTLYNRSPNLGLVAENGGYIKLTESDKWISIIDEVELEGWMPQVSQLIASKVERLPGSHMEVEDCTIRFHPGKSFENDRERSLSILGDCIQHVNELFSDQDGVHATLIRNVLIVQKNKLSMKALKFIISYYNQKKQGIKSESLIEEYQVKQVPGSAPSTPISETASLPPIKSPTSKIQKNLVTALFLSGGSTLIDEPGYEYANGLERSGEIPEVITVTVLGADSRTSATYCVSGKNELLGILSNPVSEPYKSHTA</sequence>
<name>Q6BMC0_DEBHA</name>
<dbReference type="FunCoup" id="Q6BMC0">
    <property type="interactions" value="346"/>
</dbReference>
<feature type="compositionally biased region" description="Low complexity" evidence="2">
    <location>
        <begin position="61"/>
        <end position="72"/>
    </location>
</feature>
<dbReference type="SUPFAM" id="SSF53756">
    <property type="entry name" value="UDP-Glycosyltransferase/glycogen phosphorylase"/>
    <property type="match status" value="1"/>
</dbReference>
<dbReference type="GO" id="GO:0003825">
    <property type="term" value="F:alpha,alpha-trehalose-phosphate synthase (UDP-forming) activity"/>
    <property type="evidence" value="ECO:0007669"/>
    <property type="project" value="TreeGrafter"/>
</dbReference>
<evidence type="ECO:0000313" key="3">
    <source>
        <dbReference type="EMBL" id="CAG88983.2"/>
    </source>
</evidence>
<dbReference type="CDD" id="cd03788">
    <property type="entry name" value="GT20_TPS"/>
    <property type="match status" value="1"/>
</dbReference>
<keyword evidence="4" id="KW-1185">Reference proteome</keyword>
<protein>
    <submittedName>
        <fullName evidence="3">DEHA2F06710p</fullName>
    </submittedName>
</protein>
<dbReference type="HOGENOM" id="CLU_002351_2_1_1"/>
<dbReference type="GO" id="GO:0005992">
    <property type="term" value="P:trehalose biosynthetic process"/>
    <property type="evidence" value="ECO:0007669"/>
    <property type="project" value="InterPro"/>
</dbReference>
<reference evidence="3 4" key="1">
    <citation type="journal article" date="2004" name="Nature">
        <title>Genome evolution in yeasts.</title>
        <authorList>
            <consortium name="Genolevures"/>
            <person name="Dujon B."/>
            <person name="Sherman D."/>
            <person name="Fischer G."/>
            <person name="Durrens P."/>
            <person name="Casaregola S."/>
            <person name="Lafontaine I."/>
            <person name="de Montigny J."/>
            <person name="Marck C."/>
            <person name="Neuveglise C."/>
            <person name="Talla E."/>
            <person name="Goffard N."/>
            <person name="Frangeul L."/>
            <person name="Aigle M."/>
            <person name="Anthouard V."/>
            <person name="Babour A."/>
            <person name="Barbe V."/>
            <person name="Barnay S."/>
            <person name="Blanchin S."/>
            <person name="Beckerich J.M."/>
            <person name="Beyne E."/>
            <person name="Bleykasten C."/>
            <person name="Boisrame A."/>
            <person name="Boyer J."/>
            <person name="Cattolico L."/>
            <person name="Confanioleri F."/>
            <person name="de Daruvar A."/>
            <person name="Despons L."/>
            <person name="Fabre E."/>
            <person name="Fairhead C."/>
            <person name="Ferry-Dumazet H."/>
            <person name="Groppi A."/>
            <person name="Hantraye F."/>
            <person name="Hennequin C."/>
            <person name="Jauniaux N."/>
            <person name="Joyet P."/>
            <person name="Kachouri R."/>
            <person name="Kerrest A."/>
            <person name="Koszul R."/>
            <person name="Lemaire M."/>
            <person name="Lesur I."/>
            <person name="Ma L."/>
            <person name="Muller H."/>
            <person name="Nicaud J.M."/>
            <person name="Nikolski M."/>
            <person name="Oztas S."/>
            <person name="Ozier-Kalogeropoulos O."/>
            <person name="Pellenz S."/>
            <person name="Potier S."/>
            <person name="Richard G.F."/>
            <person name="Straub M.L."/>
            <person name="Suleau A."/>
            <person name="Swennene D."/>
            <person name="Tekaia F."/>
            <person name="Wesolowski-Louvel M."/>
            <person name="Westhof E."/>
            <person name="Wirth B."/>
            <person name="Zeniou-Meyer M."/>
            <person name="Zivanovic I."/>
            <person name="Bolotin-Fukuhara M."/>
            <person name="Thierry A."/>
            <person name="Bouchier C."/>
            <person name="Caudron B."/>
            <person name="Scarpelli C."/>
            <person name="Gaillardin C."/>
            <person name="Weissenbach J."/>
            <person name="Wincker P."/>
            <person name="Souciet J.L."/>
        </authorList>
    </citation>
    <scope>NUCLEOTIDE SEQUENCE [LARGE SCALE GENOMIC DNA]</scope>
    <source>
        <strain evidence="4">ATCC 36239 / CBS 767 / BCRC 21394 / JCM 1990 / NBRC 0083 / IGC 2968</strain>
    </source>
</reference>
<dbReference type="OrthoDB" id="755951at2759"/>
<dbReference type="PANTHER" id="PTHR10788">
    <property type="entry name" value="TREHALOSE-6-PHOSPHATE SYNTHASE"/>
    <property type="match status" value="1"/>
</dbReference>
<accession>Q6BMC0</accession>
<dbReference type="CAZy" id="GT20">
    <property type="family name" value="Glycosyltransferase Family 20"/>
</dbReference>
<dbReference type="GO" id="GO:0004805">
    <property type="term" value="F:trehalose-phosphatase activity"/>
    <property type="evidence" value="ECO:0007669"/>
    <property type="project" value="TreeGrafter"/>
</dbReference>
<proteinExistence type="predicted"/>
<dbReference type="eggNOG" id="KOG1050">
    <property type="taxonomic scope" value="Eukaryota"/>
</dbReference>
<feature type="region of interest" description="Disordered" evidence="2">
    <location>
        <begin position="211"/>
        <end position="246"/>
    </location>
</feature>
<feature type="compositionally biased region" description="Polar residues" evidence="2">
    <location>
        <begin position="73"/>
        <end position="93"/>
    </location>
</feature>
<dbReference type="RefSeq" id="XP_460651.2">
    <property type="nucleotide sequence ID" value="XM_460651.1"/>
</dbReference>
<feature type="region of interest" description="Disordered" evidence="2">
    <location>
        <begin position="61"/>
        <end position="93"/>
    </location>
</feature>
<dbReference type="AlphaFoldDB" id="Q6BMC0"/>
<evidence type="ECO:0000256" key="2">
    <source>
        <dbReference type="SAM" id="MobiDB-lite"/>
    </source>
</evidence>
<dbReference type="InterPro" id="IPR003337">
    <property type="entry name" value="Trehalose_PPase"/>
</dbReference>
<dbReference type="InterPro" id="IPR001830">
    <property type="entry name" value="Glyco_trans_20"/>
</dbReference>
<dbReference type="GO" id="GO:0005946">
    <property type="term" value="C:alpha,alpha-trehalose-phosphate synthase complex (UDP-forming)"/>
    <property type="evidence" value="ECO:0007669"/>
    <property type="project" value="TreeGrafter"/>
</dbReference>
<organism evidence="3 4">
    <name type="scientific">Debaryomyces hansenii (strain ATCC 36239 / CBS 767 / BCRC 21394 / JCM 1990 / NBRC 0083 / IGC 2968)</name>
    <name type="common">Yeast</name>
    <name type="synonym">Torulaspora hansenii</name>
    <dbReference type="NCBI Taxonomy" id="284592"/>
    <lineage>
        <taxon>Eukaryota</taxon>
        <taxon>Fungi</taxon>
        <taxon>Dikarya</taxon>
        <taxon>Ascomycota</taxon>
        <taxon>Saccharomycotina</taxon>
        <taxon>Pichiomycetes</taxon>
        <taxon>Debaryomycetaceae</taxon>
        <taxon>Debaryomyces</taxon>
    </lineage>
</organism>
<dbReference type="KEGG" id="dha:DEHA2F06710g"/>